<gene>
    <name evidence="8" type="ORF">IU514_08985</name>
</gene>
<comment type="similarity">
    <text evidence="1">Belongs to the sigma-70 factor family. ECF subfamily.</text>
</comment>
<dbReference type="Gene3D" id="1.10.10.10">
    <property type="entry name" value="Winged helix-like DNA-binding domain superfamily/Winged helix DNA-binding domain"/>
    <property type="match status" value="1"/>
</dbReference>
<dbReference type="InterPro" id="IPR013325">
    <property type="entry name" value="RNA_pol_sigma_r2"/>
</dbReference>
<name>A0ABS0BAI5_9GAMM</name>
<dbReference type="InterPro" id="IPR014284">
    <property type="entry name" value="RNA_pol_sigma-70_dom"/>
</dbReference>
<evidence type="ECO:0000256" key="1">
    <source>
        <dbReference type="ARBA" id="ARBA00010641"/>
    </source>
</evidence>
<evidence type="ECO:0000313" key="9">
    <source>
        <dbReference type="Proteomes" id="UP001429984"/>
    </source>
</evidence>
<keyword evidence="4" id="KW-0804">Transcription</keyword>
<feature type="region of interest" description="Disordered" evidence="5">
    <location>
        <begin position="1"/>
        <end position="27"/>
    </location>
</feature>
<reference evidence="8 9" key="1">
    <citation type="submission" date="2020-11" db="EMBL/GenBank/DDBJ databases">
        <title>Draft Genome Sequence and Secondary Metabolite Biosynthetic Potential of the Lysobacter niastensis Type strain DSM 18481.</title>
        <authorList>
            <person name="Turrini P."/>
            <person name="Artuso I."/>
            <person name="Tescari M."/>
            <person name="Lugli G.A."/>
            <person name="Frangipani E."/>
            <person name="Ventura M."/>
            <person name="Visca P."/>
        </authorList>
    </citation>
    <scope>NUCLEOTIDE SEQUENCE [LARGE SCALE GENOMIC DNA]</scope>
    <source>
        <strain evidence="8 9">DSM 18481</strain>
    </source>
</reference>
<evidence type="ECO:0000256" key="2">
    <source>
        <dbReference type="ARBA" id="ARBA00023015"/>
    </source>
</evidence>
<dbReference type="InterPro" id="IPR007627">
    <property type="entry name" value="RNA_pol_sigma70_r2"/>
</dbReference>
<dbReference type="InterPro" id="IPR013324">
    <property type="entry name" value="RNA_pol_sigma_r3/r4-like"/>
</dbReference>
<keyword evidence="2" id="KW-0805">Transcription regulation</keyword>
<dbReference type="SUPFAM" id="SSF88659">
    <property type="entry name" value="Sigma3 and sigma4 domains of RNA polymerase sigma factors"/>
    <property type="match status" value="1"/>
</dbReference>
<dbReference type="CDD" id="cd06171">
    <property type="entry name" value="Sigma70_r4"/>
    <property type="match status" value="1"/>
</dbReference>
<accession>A0ABS0BAI5</accession>
<comment type="caution">
    <text evidence="8">The sequence shown here is derived from an EMBL/GenBank/DDBJ whole genome shotgun (WGS) entry which is preliminary data.</text>
</comment>
<evidence type="ECO:0000256" key="4">
    <source>
        <dbReference type="ARBA" id="ARBA00023163"/>
    </source>
</evidence>
<dbReference type="InterPro" id="IPR013249">
    <property type="entry name" value="RNA_pol_sigma70_r4_t2"/>
</dbReference>
<protein>
    <submittedName>
        <fullName evidence="8">RNA polymerase sigma factor</fullName>
    </submittedName>
</protein>
<dbReference type="PANTHER" id="PTHR43133">
    <property type="entry name" value="RNA POLYMERASE ECF-TYPE SIGMA FACTO"/>
    <property type="match status" value="1"/>
</dbReference>
<dbReference type="InterPro" id="IPR039425">
    <property type="entry name" value="RNA_pol_sigma-70-like"/>
</dbReference>
<feature type="domain" description="RNA polymerase sigma-70 region 2" evidence="6">
    <location>
        <begin position="46"/>
        <end position="112"/>
    </location>
</feature>
<dbReference type="PANTHER" id="PTHR43133:SF32">
    <property type="entry name" value="BLR3042 PROTEIN"/>
    <property type="match status" value="1"/>
</dbReference>
<dbReference type="EMBL" id="JADLZT010000004">
    <property type="protein sequence ID" value="MBF6024165.1"/>
    <property type="molecule type" value="Genomic_DNA"/>
</dbReference>
<evidence type="ECO:0000256" key="3">
    <source>
        <dbReference type="ARBA" id="ARBA00023082"/>
    </source>
</evidence>
<keyword evidence="3" id="KW-0731">Sigma factor</keyword>
<dbReference type="Pfam" id="PF04542">
    <property type="entry name" value="Sigma70_r2"/>
    <property type="match status" value="1"/>
</dbReference>
<dbReference type="Gene3D" id="1.10.1740.10">
    <property type="match status" value="1"/>
</dbReference>
<evidence type="ECO:0000259" key="6">
    <source>
        <dbReference type="Pfam" id="PF04542"/>
    </source>
</evidence>
<evidence type="ECO:0000313" key="8">
    <source>
        <dbReference type="EMBL" id="MBF6024165.1"/>
    </source>
</evidence>
<evidence type="ECO:0000256" key="5">
    <source>
        <dbReference type="SAM" id="MobiDB-lite"/>
    </source>
</evidence>
<dbReference type="RefSeq" id="WP_194930752.1">
    <property type="nucleotide sequence ID" value="NZ_JADLZT010000004.1"/>
</dbReference>
<proteinExistence type="inferred from homology"/>
<organism evidence="8 9">
    <name type="scientific">Lysobacter niastensis</name>
    <dbReference type="NCBI Taxonomy" id="380629"/>
    <lineage>
        <taxon>Bacteria</taxon>
        <taxon>Pseudomonadati</taxon>
        <taxon>Pseudomonadota</taxon>
        <taxon>Gammaproteobacteria</taxon>
        <taxon>Lysobacterales</taxon>
        <taxon>Lysobacteraceae</taxon>
        <taxon>Lysobacter</taxon>
    </lineage>
</organism>
<dbReference type="NCBIfam" id="TIGR02937">
    <property type="entry name" value="sigma70-ECF"/>
    <property type="match status" value="1"/>
</dbReference>
<dbReference type="InterPro" id="IPR036388">
    <property type="entry name" value="WH-like_DNA-bd_sf"/>
</dbReference>
<dbReference type="Proteomes" id="UP001429984">
    <property type="component" value="Unassembled WGS sequence"/>
</dbReference>
<dbReference type="Pfam" id="PF08281">
    <property type="entry name" value="Sigma70_r4_2"/>
    <property type="match status" value="1"/>
</dbReference>
<feature type="domain" description="RNA polymerase sigma factor 70 region 4 type 2" evidence="7">
    <location>
        <begin position="144"/>
        <end position="196"/>
    </location>
</feature>
<keyword evidence="9" id="KW-1185">Reference proteome</keyword>
<dbReference type="SUPFAM" id="SSF88946">
    <property type="entry name" value="Sigma2 domain of RNA polymerase sigma factors"/>
    <property type="match status" value="1"/>
</dbReference>
<evidence type="ECO:0000259" key="7">
    <source>
        <dbReference type="Pfam" id="PF08281"/>
    </source>
</evidence>
<sequence length="208" mass="23751">MAMNRMANEPGMQGEARGKHRTGSAPDENALIDGVAAERMEAFETLYRLYHPRLTRFLRGMTRRPSLVEEILNDTMMVVWRKAHTYQPDARVSTWIFGIAYRQALKALRRQDDIAVSVAPLQDGLADPMQVGPDMEVQRLELHARIDQAMNALSAEQRAVIELTYYLGYSCRDVAQVMDCPVDTVKTRMFYARRKMKTVLGLSREEAI</sequence>